<sequence length="405" mass="45477">MNVNGSRSRFKHFYVYFSFDLCEAMASFEIIAGTYEEFLIGYKFNSEDQTLTQSFASHDHSSSLRTLATCDHYLASGAADDRIIIYDFKTRKEHCMLTHHTATINCLCFTHNHSHLISGSSDGLLAITRVGNWQVEKKWDKAHKGMAILDIAVHLSGKLALTLGSDGILRTWNLVKGRQAYAINLSSKSKDPKSLEKILWADDGVRFILYGGRYTEVWSIEIGGILKCIEHPIKVCSCIWFSEDEILAGYEDGQLAIINIDTSEKRVKQGHGSRIKGISKKDEWLVTVCSSGELKVWTGDLREVCKSNAGCRITCMDIISNFEVVKEEKVETDTEEIIEISSKRSGSRVVVMTENDGESDDSGKGIPVKKSKKSKKSKISKQKAFEETDVRDKKKKHKIKKIKAG</sequence>
<protein>
    <recommendedName>
        <fullName evidence="5">P21-activated protein kinase-interacting protein 1-like</fullName>
    </recommendedName>
</protein>
<dbReference type="Proteomes" id="UP001153737">
    <property type="component" value="Chromosome 5"/>
</dbReference>
<organism evidence="3 4">
    <name type="scientific">Phaedon cochleariae</name>
    <name type="common">Mustard beetle</name>
    <dbReference type="NCBI Taxonomy" id="80249"/>
    <lineage>
        <taxon>Eukaryota</taxon>
        <taxon>Metazoa</taxon>
        <taxon>Ecdysozoa</taxon>
        <taxon>Arthropoda</taxon>
        <taxon>Hexapoda</taxon>
        <taxon>Insecta</taxon>
        <taxon>Pterygota</taxon>
        <taxon>Neoptera</taxon>
        <taxon>Endopterygota</taxon>
        <taxon>Coleoptera</taxon>
        <taxon>Polyphaga</taxon>
        <taxon>Cucujiformia</taxon>
        <taxon>Chrysomeloidea</taxon>
        <taxon>Chrysomelidae</taxon>
        <taxon>Chrysomelinae</taxon>
        <taxon>Chrysomelini</taxon>
        <taxon>Phaedon</taxon>
    </lineage>
</organism>
<feature type="compositionally biased region" description="Basic residues" evidence="2">
    <location>
        <begin position="367"/>
        <end position="381"/>
    </location>
</feature>
<dbReference type="InterPro" id="IPR036322">
    <property type="entry name" value="WD40_repeat_dom_sf"/>
</dbReference>
<dbReference type="OrthoDB" id="308449at2759"/>
<dbReference type="Gene3D" id="2.130.10.10">
    <property type="entry name" value="YVTN repeat-like/Quinoprotein amine dehydrogenase"/>
    <property type="match status" value="2"/>
</dbReference>
<dbReference type="InterPro" id="IPR001680">
    <property type="entry name" value="WD40_rpt"/>
</dbReference>
<reference evidence="3" key="1">
    <citation type="submission" date="2022-01" db="EMBL/GenBank/DDBJ databases">
        <authorList>
            <person name="King R."/>
        </authorList>
    </citation>
    <scope>NUCLEOTIDE SEQUENCE</scope>
</reference>
<dbReference type="InterPro" id="IPR015943">
    <property type="entry name" value="WD40/YVTN_repeat-like_dom_sf"/>
</dbReference>
<comment type="function">
    <text evidence="1">Negatively regulates the PAK1 kinase. PAK1 is a member of the PAK kinase family, which has been shown to play a positive role in the regulation of signaling pathways involving MAPK8 and RELA. PAK1 exists as an inactive homodimer, which is activated by binding of small GTPases such as CDC42 to an N-terminal regulatory domain. PAK1IP1 also binds to the N-terminus of PAK1, and inhibits the specific activation of PAK1 by CDC42. May be involved in ribosomal large subunit assembly.</text>
</comment>
<dbReference type="InterPro" id="IPR051959">
    <property type="entry name" value="PAK1-Kinase_Regulator"/>
</dbReference>
<evidence type="ECO:0008006" key="5">
    <source>
        <dbReference type="Google" id="ProtNLM"/>
    </source>
</evidence>
<dbReference type="Pfam" id="PF00400">
    <property type="entry name" value="WD40"/>
    <property type="match status" value="1"/>
</dbReference>
<dbReference type="PANTHER" id="PTHR44675:SF1">
    <property type="entry name" value="P21-ACTIVATED PROTEIN KINASE-INTERACTING PROTEIN 1"/>
    <property type="match status" value="1"/>
</dbReference>
<keyword evidence="4" id="KW-1185">Reference proteome</keyword>
<evidence type="ECO:0000256" key="1">
    <source>
        <dbReference type="ARBA" id="ARBA00045213"/>
    </source>
</evidence>
<name>A0A9P0DRU7_PHACE</name>
<proteinExistence type="predicted"/>
<dbReference type="SMART" id="SM00320">
    <property type="entry name" value="WD40"/>
    <property type="match status" value="5"/>
</dbReference>
<evidence type="ECO:0000313" key="4">
    <source>
        <dbReference type="Proteomes" id="UP001153737"/>
    </source>
</evidence>
<evidence type="ECO:0000256" key="2">
    <source>
        <dbReference type="SAM" id="MobiDB-lite"/>
    </source>
</evidence>
<accession>A0A9P0DRU7</accession>
<dbReference type="SUPFAM" id="SSF50978">
    <property type="entry name" value="WD40 repeat-like"/>
    <property type="match status" value="1"/>
</dbReference>
<feature type="compositionally biased region" description="Basic and acidic residues" evidence="2">
    <location>
        <begin position="383"/>
        <end position="392"/>
    </location>
</feature>
<gene>
    <name evidence="3" type="ORF">PHAECO_LOCUS9442</name>
</gene>
<evidence type="ECO:0000313" key="3">
    <source>
        <dbReference type="EMBL" id="CAH1171341.1"/>
    </source>
</evidence>
<feature type="region of interest" description="Disordered" evidence="2">
    <location>
        <begin position="348"/>
        <end position="405"/>
    </location>
</feature>
<dbReference type="EMBL" id="OU896711">
    <property type="protein sequence ID" value="CAH1171341.1"/>
    <property type="molecule type" value="Genomic_DNA"/>
</dbReference>
<dbReference type="AlphaFoldDB" id="A0A9P0DRU7"/>
<feature type="compositionally biased region" description="Basic residues" evidence="2">
    <location>
        <begin position="393"/>
        <end position="405"/>
    </location>
</feature>
<dbReference type="PANTHER" id="PTHR44675">
    <property type="entry name" value="PAK1 INTERACTING PROTEIN 1"/>
    <property type="match status" value="1"/>
</dbReference>
<reference evidence="3" key="2">
    <citation type="submission" date="2022-10" db="EMBL/GenBank/DDBJ databases">
        <authorList>
            <consortium name="ENA_rothamsted_submissions"/>
            <consortium name="culmorum"/>
            <person name="King R."/>
        </authorList>
    </citation>
    <scope>NUCLEOTIDE SEQUENCE</scope>
</reference>